<evidence type="ECO:0000313" key="10">
    <source>
        <dbReference type="Proteomes" id="UP000782519"/>
    </source>
</evidence>
<reference evidence="9" key="1">
    <citation type="submission" date="2020-07" db="EMBL/GenBank/DDBJ databases">
        <title>Huge and variable diversity of episymbiotic CPR bacteria and DPANN archaea in groundwater ecosystems.</title>
        <authorList>
            <person name="He C.Y."/>
            <person name="Keren R."/>
            <person name="Whittaker M."/>
            <person name="Farag I.F."/>
            <person name="Doudna J."/>
            <person name="Cate J.H.D."/>
            <person name="Banfield J.F."/>
        </authorList>
    </citation>
    <scope>NUCLEOTIDE SEQUENCE</scope>
    <source>
        <strain evidence="9">NC_groundwater_1818_Pr3_B-0.1um_66_35</strain>
    </source>
</reference>
<keyword evidence="7" id="KW-0732">Signal</keyword>
<dbReference type="InterPro" id="IPR050131">
    <property type="entry name" value="Peptidase_S8_subtilisin-like"/>
</dbReference>
<dbReference type="InterPro" id="IPR015500">
    <property type="entry name" value="Peptidase_S8_subtilisin-rel"/>
</dbReference>
<evidence type="ECO:0000256" key="7">
    <source>
        <dbReference type="SAM" id="SignalP"/>
    </source>
</evidence>
<evidence type="ECO:0000256" key="1">
    <source>
        <dbReference type="ARBA" id="ARBA00011073"/>
    </source>
</evidence>
<keyword evidence="4 5" id="KW-0720">Serine protease</keyword>
<feature type="active site" description="Charge relay system" evidence="5">
    <location>
        <position position="304"/>
    </location>
</feature>
<evidence type="ECO:0000256" key="6">
    <source>
        <dbReference type="SAM" id="MobiDB-lite"/>
    </source>
</evidence>
<dbReference type="PROSITE" id="PS00137">
    <property type="entry name" value="SUBTILASE_HIS"/>
    <property type="match status" value="1"/>
</dbReference>
<name>A0A933RYE4_RHOPL</name>
<dbReference type="PANTHER" id="PTHR43806:SF11">
    <property type="entry name" value="CEREVISIN-RELATED"/>
    <property type="match status" value="1"/>
</dbReference>
<dbReference type="CDD" id="cd05561">
    <property type="entry name" value="Peptidases_S8_4"/>
    <property type="match status" value="1"/>
</dbReference>
<dbReference type="PANTHER" id="PTHR43806">
    <property type="entry name" value="PEPTIDASE S8"/>
    <property type="match status" value="1"/>
</dbReference>
<accession>A0A933RYE4</accession>
<dbReference type="GO" id="GO:0006508">
    <property type="term" value="P:proteolysis"/>
    <property type="evidence" value="ECO:0007669"/>
    <property type="project" value="UniProtKB-KW"/>
</dbReference>
<dbReference type="InterPro" id="IPR000209">
    <property type="entry name" value="Peptidase_S8/S53_dom"/>
</dbReference>
<dbReference type="Gene3D" id="3.40.50.200">
    <property type="entry name" value="Peptidase S8/S53 domain"/>
    <property type="match status" value="1"/>
</dbReference>
<feature type="signal peptide" evidence="7">
    <location>
        <begin position="1"/>
        <end position="29"/>
    </location>
</feature>
<feature type="domain" description="Peptidase S8/S53" evidence="8">
    <location>
        <begin position="265"/>
        <end position="506"/>
    </location>
</feature>
<dbReference type="AlphaFoldDB" id="A0A933RYE4"/>
<feature type="active site" description="Charge relay system" evidence="5">
    <location>
        <position position="458"/>
    </location>
</feature>
<evidence type="ECO:0000256" key="3">
    <source>
        <dbReference type="ARBA" id="ARBA00022801"/>
    </source>
</evidence>
<dbReference type="Pfam" id="PF00082">
    <property type="entry name" value="Peptidase_S8"/>
    <property type="match status" value="1"/>
</dbReference>
<feature type="active site" description="Charge relay system" evidence="5">
    <location>
        <position position="274"/>
    </location>
</feature>
<dbReference type="InterPro" id="IPR023827">
    <property type="entry name" value="Peptidase_S8_Asp-AS"/>
</dbReference>
<dbReference type="InterPro" id="IPR036852">
    <property type="entry name" value="Peptidase_S8/S53_dom_sf"/>
</dbReference>
<evidence type="ECO:0000259" key="8">
    <source>
        <dbReference type="Pfam" id="PF00082"/>
    </source>
</evidence>
<evidence type="ECO:0000256" key="4">
    <source>
        <dbReference type="ARBA" id="ARBA00022825"/>
    </source>
</evidence>
<feature type="region of interest" description="Disordered" evidence="6">
    <location>
        <begin position="522"/>
        <end position="569"/>
    </location>
</feature>
<feature type="compositionally biased region" description="Low complexity" evidence="6">
    <location>
        <begin position="522"/>
        <end position="531"/>
    </location>
</feature>
<dbReference type="PROSITE" id="PS51892">
    <property type="entry name" value="SUBTILASE"/>
    <property type="match status" value="1"/>
</dbReference>
<feature type="chain" id="PRO_5037557003" evidence="7">
    <location>
        <begin position="30"/>
        <end position="569"/>
    </location>
</feature>
<dbReference type="Proteomes" id="UP000782519">
    <property type="component" value="Unassembled WGS sequence"/>
</dbReference>
<dbReference type="SUPFAM" id="SSF52743">
    <property type="entry name" value="Subtilisin-like"/>
    <property type="match status" value="1"/>
</dbReference>
<keyword evidence="3 5" id="KW-0378">Hydrolase</keyword>
<keyword evidence="2 5" id="KW-0645">Protease</keyword>
<sequence>MSVRTAHRPGRIAVVAAAAFAALIGVASAQSLAPPTNLPPLALPPVPNVPTPPAPLPAVTPSAVITTPTVQPVRQPGPDVLPSVEREYRRLRDAPLPPSTCNYLDNGRTCAKLWVIDDWRTISRHRRGKVQVARGRPAPSRVAAARAPRVAAVDRDQVPDEILIEFEGSLSDVQLRRLARRHRLTRISLENIALIGSSIGLFRIEDGRSPQAVARAVAADNRVRAAQANFRYALQDDAKPAAADDAIQYAQARLKLPEAHTLARGTDVVVAVIDSGIDTAHPELAGAFAASFDPVAGPAAAHQHGTGIAGAIAAHAKLTGGAPAAKILAIRAFGAGKAGGPSSTSYLILKSLDFAAGHGARIVNMSFAGPRDPVIARGVAAAAKKGIVMIAAAGNAGPTSPPLYPAALPGVIAVSATDTGDALFAASNRGPQIALAAPGVDVLLPAPGGTYEMMTGTSFAAALVSGIAALMIERRPALTPDEVRAILTQTARDLGPPGRDDLFGAGEADAFAALSRIQGGAAPVATAPAATRQPSVVTAQPASPEDQTAAPAPADPNAAPEPAGAAPRP</sequence>
<evidence type="ECO:0000256" key="2">
    <source>
        <dbReference type="ARBA" id="ARBA00022670"/>
    </source>
</evidence>
<organism evidence="9 10">
    <name type="scientific">Rhodopseudomonas palustris</name>
    <dbReference type="NCBI Taxonomy" id="1076"/>
    <lineage>
        <taxon>Bacteria</taxon>
        <taxon>Pseudomonadati</taxon>
        <taxon>Pseudomonadota</taxon>
        <taxon>Alphaproteobacteria</taxon>
        <taxon>Hyphomicrobiales</taxon>
        <taxon>Nitrobacteraceae</taxon>
        <taxon>Rhodopseudomonas</taxon>
    </lineage>
</organism>
<dbReference type="PRINTS" id="PR00723">
    <property type="entry name" value="SUBTILISIN"/>
</dbReference>
<feature type="compositionally biased region" description="Polar residues" evidence="6">
    <location>
        <begin position="532"/>
        <end position="541"/>
    </location>
</feature>
<evidence type="ECO:0000313" key="9">
    <source>
        <dbReference type="EMBL" id="MBI5130464.1"/>
    </source>
</evidence>
<dbReference type="EMBL" id="JACRJB010000037">
    <property type="protein sequence ID" value="MBI5130464.1"/>
    <property type="molecule type" value="Genomic_DNA"/>
</dbReference>
<dbReference type="PROSITE" id="PS00136">
    <property type="entry name" value="SUBTILASE_ASP"/>
    <property type="match status" value="1"/>
</dbReference>
<evidence type="ECO:0000256" key="5">
    <source>
        <dbReference type="PROSITE-ProRule" id="PRU01240"/>
    </source>
</evidence>
<proteinExistence type="inferred from homology"/>
<comment type="similarity">
    <text evidence="1 5">Belongs to the peptidase S8 family.</text>
</comment>
<feature type="compositionally biased region" description="Low complexity" evidence="6">
    <location>
        <begin position="549"/>
        <end position="569"/>
    </location>
</feature>
<comment type="caution">
    <text evidence="9">The sequence shown here is derived from an EMBL/GenBank/DDBJ whole genome shotgun (WGS) entry which is preliminary data.</text>
</comment>
<dbReference type="GO" id="GO:0004252">
    <property type="term" value="F:serine-type endopeptidase activity"/>
    <property type="evidence" value="ECO:0007669"/>
    <property type="project" value="UniProtKB-UniRule"/>
</dbReference>
<protein>
    <submittedName>
        <fullName evidence="9">S8 family serine peptidase</fullName>
    </submittedName>
</protein>
<gene>
    <name evidence="9" type="ORF">HZA66_13560</name>
</gene>
<dbReference type="InterPro" id="IPR022398">
    <property type="entry name" value="Peptidase_S8_His-AS"/>
</dbReference>